<dbReference type="AlphaFoldDB" id="A0A0K2AYU1"/>
<feature type="region of interest" description="Disordered" evidence="1">
    <location>
        <begin position="1"/>
        <end position="122"/>
    </location>
</feature>
<protein>
    <submittedName>
        <fullName evidence="2">Uncharacterized protein</fullName>
    </submittedName>
</protein>
<dbReference type="EMBL" id="CP012382">
    <property type="protein sequence ID" value="AKZ58305.1"/>
    <property type="molecule type" value="Genomic_DNA"/>
</dbReference>
<evidence type="ECO:0000256" key="1">
    <source>
        <dbReference type="SAM" id="MobiDB-lite"/>
    </source>
</evidence>
<name>A0A0K2AYU1_STRA7</name>
<accession>A0A0K2AYU1</accession>
<sequence>MRRDRSAPGMDISTVRGATGDARPMDERPDAAEPPPATLAHDHDGAQTGPTRPPRRPRRSTRPSPAQAQRPQEADPAGPPRPAPHRSGAEQGPAVSPPPSPMPTLDGRLRTQPPPGLLPPRPSATVGRPALVRQLVLALVCAAYAVGSALGWGSDHVAKIMGDFGLSAASASGPRGCCSPSPRRWRPWAIWCGGGTRSSCVSPCPAPATPTCSSCASRRPPSWGCWCWPSGRSRRPAGSAWAWTPG</sequence>
<feature type="compositionally biased region" description="Pro residues" evidence="1">
    <location>
        <begin position="112"/>
        <end position="122"/>
    </location>
</feature>
<gene>
    <name evidence="2" type="ORF">SAM23877_5260</name>
</gene>
<proteinExistence type="predicted"/>
<evidence type="ECO:0000313" key="2">
    <source>
        <dbReference type="EMBL" id="AKZ58305.1"/>
    </source>
</evidence>
<dbReference type="Proteomes" id="UP000061018">
    <property type="component" value="Chromosome"/>
</dbReference>
<evidence type="ECO:0000313" key="3">
    <source>
        <dbReference type="Proteomes" id="UP000061018"/>
    </source>
</evidence>
<reference evidence="3" key="1">
    <citation type="journal article" date="2015" name="J. Biotechnol.">
        <title>Complete genome sequence of Streptomyces ambofaciens ATCC 23877, the spiramycin producer.</title>
        <authorList>
            <person name="Thibessard A."/>
            <person name="Haas D."/>
            <person name="Gerbaud C."/>
            <person name="Aigle B."/>
            <person name="Lautru S."/>
            <person name="Pernodet J.L."/>
            <person name="Leblond P."/>
        </authorList>
    </citation>
    <scope>NUCLEOTIDE SEQUENCE [LARGE SCALE GENOMIC DNA]</scope>
    <source>
        <strain evidence="3">ATCC 23877 / 3486 / DSM 40053 / JCM 4204 / NBRC 12836 / NRRL B-2516</strain>
    </source>
</reference>
<dbReference type="KEGG" id="samb:SAM23877_5260"/>
<organism evidence="2 3">
    <name type="scientific">Streptomyces ambofaciens (strain ATCC 23877 / 3486 / DSM 40053 / JCM 4204 / NBRC 12836 / NRRL B-2516)</name>
    <dbReference type="NCBI Taxonomy" id="278992"/>
    <lineage>
        <taxon>Bacteria</taxon>
        <taxon>Bacillati</taxon>
        <taxon>Actinomycetota</taxon>
        <taxon>Actinomycetes</taxon>
        <taxon>Kitasatosporales</taxon>
        <taxon>Streptomycetaceae</taxon>
        <taxon>Streptomyces</taxon>
    </lineage>
</organism>